<feature type="region of interest" description="Disordered" evidence="1">
    <location>
        <begin position="101"/>
        <end position="261"/>
    </location>
</feature>
<feature type="compositionally biased region" description="Polar residues" evidence="1">
    <location>
        <begin position="174"/>
        <end position="184"/>
    </location>
</feature>
<dbReference type="EMBL" id="CP151260">
    <property type="protein sequence ID" value="WZH41823.1"/>
    <property type="molecule type" value="Genomic_DNA"/>
</dbReference>
<accession>A0ABZ2WM87</accession>
<feature type="compositionally biased region" description="Polar residues" evidence="1">
    <location>
        <begin position="563"/>
        <end position="581"/>
    </location>
</feature>
<organism evidence="2 3">
    <name type="scientific">Fusarium acuminatum</name>
    <dbReference type="NCBI Taxonomy" id="5515"/>
    <lineage>
        <taxon>Eukaryota</taxon>
        <taxon>Fungi</taxon>
        <taxon>Dikarya</taxon>
        <taxon>Ascomycota</taxon>
        <taxon>Pezizomycotina</taxon>
        <taxon>Sordariomycetes</taxon>
        <taxon>Hypocreomycetidae</taxon>
        <taxon>Hypocreales</taxon>
        <taxon>Nectriaceae</taxon>
        <taxon>Fusarium</taxon>
        <taxon>Fusarium tricinctum species complex</taxon>
    </lineage>
</organism>
<dbReference type="Proteomes" id="UP001489902">
    <property type="component" value="Chromosome 1"/>
</dbReference>
<feature type="compositionally biased region" description="Polar residues" evidence="1">
    <location>
        <begin position="646"/>
        <end position="661"/>
    </location>
</feature>
<reference evidence="2 3" key="1">
    <citation type="submission" date="2024-04" db="EMBL/GenBank/DDBJ databases">
        <title>Complete genome sequence of Fusarium acuminatum.</title>
        <authorList>
            <person name="Lan B."/>
        </authorList>
    </citation>
    <scope>NUCLEOTIDE SEQUENCE [LARGE SCALE GENOMIC DNA]</scope>
    <source>
        <strain evidence="2">1A</strain>
    </source>
</reference>
<feature type="compositionally biased region" description="Polar residues" evidence="1">
    <location>
        <begin position="1"/>
        <end position="18"/>
    </location>
</feature>
<gene>
    <name evidence="2" type="ORF">QYS62_002782</name>
</gene>
<feature type="region of interest" description="Disordered" evidence="1">
    <location>
        <begin position="646"/>
        <end position="675"/>
    </location>
</feature>
<sequence length="914" mass="102456">MDASPSQGFDSENSTQTREGIDNIELGTHELWNELNPSAWELAEDERDQLRGNDVSVQYWLQNQGNSQPVQGTFINSQSLHQRKRETSNLLVHVENVLGTSSKPSSARAARTWDPTALRPRNPTTSNIITSIDERWSQKPRPTVQSTNPSSTTADRKTGYPDNGNHDEGRPPSNWITQERSAISATPFRPESRGALKQSVDPSPQQTAWSVAGTNTSSSSRKPPKRQNSRSTDDDTSRKHAFSKRNRSAINDHSWRRTSPTFSGSVHTGLAISQKPAVAGTPAFQQGILGNAVSSVFNGPNSSGARRDRSLHNQTSKLVSYEDFVNRCETCPFWLFDSTQFSSTERQACHGRKEEVSHIITHVSDHHGLIRGRDPSNSSRKYLASCHTHNPSIKGKGNCVKCSSLHNWKDKDFADLEHHGVALCLRCWCKFDKKGMQTHMAEPLCTYNSEQLKQKKVCVLYTTFCSETKAPGEPPQYLAPRKSISRPASSRSHGSDSRQQANNQQARRPKQGPRPRSIRSTSSHVSHGQEKKQVRQAPSIPSSTQDQPVMRRHAPTSHHLYRPQNQQAVARNQPISQQSDTHQPHRNPIAVLNIYPDTPPENIVDMVKTVQRKENQEAPHSSRFQSNRPTLFGSMINQGNSSVNGFQQQGHSLSQNMSSPPGQYHSWEQPPQHVPQISFQPYSQNFDQARQQRQSYGNAPFSQFLQHRLAPSGFFQQPPNQFLMHESPTNNTQQQSLAQLASANTAPAPFDPNRRMLEAYFSNANMLQPQYQPEPQRQTISMSDLDATISQSGGMSQIQSSPSRVASTAGESMHILKSPDVEEPLWLSTDSPDDSEERTWMNLNYIGTHPVLQKQEPAGASRPRPLMDQLQDLKSDDRIPAIQQASLEKESGYYTMDDDDDADFVNKMFTDSFL</sequence>
<feature type="compositionally biased region" description="Polar residues" evidence="1">
    <location>
        <begin position="143"/>
        <end position="153"/>
    </location>
</feature>
<feature type="compositionally biased region" description="Basic residues" evidence="1">
    <location>
        <begin position="507"/>
        <end position="517"/>
    </location>
</feature>
<feature type="region of interest" description="Disordered" evidence="1">
    <location>
        <begin position="471"/>
        <end position="585"/>
    </location>
</feature>
<protein>
    <submittedName>
        <fullName evidence="2">Uncharacterized protein</fullName>
    </submittedName>
</protein>
<evidence type="ECO:0000256" key="1">
    <source>
        <dbReference type="SAM" id="MobiDB-lite"/>
    </source>
</evidence>
<feature type="region of interest" description="Disordered" evidence="1">
    <location>
        <begin position="1"/>
        <end position="23"/>
    </location>
</feature>
<feature type="compositionally biased region" description="Polar residues" evidence="1">
    <location>
        <begin position="200"/>
        <end position="221"/>
    </location>
</feature>
<feature type="compositionally biased region" description="Basic and acidic residues" evidence="1">
    <location>
        <begin position="154"/>
        <end position="170"/>
    </location>
</feature>
<name>A0ABZ2WM87_9HYPO</name>
<proteinExistence type="predicted"/>
<evidence type="ECO:0000313" key="3">
    <source>
        <dbReference type="Proteomes" id="UP001489902"/>
    </source>
</evidence>
<keyword evidence="3" id="KW-1185">Reference proteome</keyword>
<feature type="compositionally biased region" description="Basic residues" evidence="1">
    <location>
        <begin position="550"/>
        <end position="561"/>
    </location>
</feature>
<evidence type="ECO:0000313" key="2">
    <source>
        <dbReference type="EMBL" id="WZH41823.1"/>
    </source>
</evidence>